<feature type="coiled-coil region" evidence="1">
    <location>
        <begin position="440"/>
        <end position="503"/>
    </location>
</feature>
<dbReference type="Proteomes" id="UP001166286">
    <property type="component" value="Unassembled WGS sequence"/>
</dbReference>
<reference evidence="2" key="1">
    <citation type="submission" date="2023-03" db="EMBL/GenBank/DDBJ databases">
        <title>Complete genome of Cladonia borealis.</title>
        <authorList>
            <person name="Park H."/>
        </authorList>
    </citation>
    <scope>NUCLEOTIDE SEQUENCE</scope>
    <source>
        <strain evidence="2">ANT050790</strain>
    </source>
</reference>
<evidence type="ECO:0000313" key="2">
    <source>
        <dbReference type="EMBL" id="KAK0514467.1"/>
    </source>
</evidence>
<proteinExistence type="predicted"/>
<comment type="caution">
    <text evidence="2">The sequence shown here is derived from an EMBL/GenBank/DDBJ whole genome shotgun (WGS) entry which is preliminary data.</text>
</comment>
<gene>
    <name evidence="2" type="ORF">JMJ35_003084</name>
</gene>
<organism evidence="2 3">
    <name type="scientific">Cladonia borealis</name>
    <dbReference type="NCBI Taxonomy" id="184061"/>
    <lineage>
        <taxon>Eukaryota</taxon>
        <taxon>Fungi</taxon>
        <taxon>Dikarya</taxon>
        <taxon>Ascomycota</taxon>
        <taxon>Pezizomycotina</taxon>
        <taxon>Lecanoromycetes</taxon>
        <taxon>OSLEUM clade</taxon>
        <taxon>Lecanoromycetidae</taxon>
        <taxon>Lecanorales</taxon>
        <taxon>Lecanorineae</taxon>
        <taxon>Cladoniaceae</taxon>
        <taxon>Cladonia</taxon>
    </lineage>
</organism>
<dbReference type="AlphaFoldDB" id="A0AA39V3H9"/>
<protein>
    <submittedName>
        <fullName evidence="2">Uncharacterized protein</fullName>
    </submittedName>
</protein>
<keyword evidence="1" id="KW-0175">Coiled coil</keyword>
<sequence>MPRRGRGPKRRALHKTTDKAVPEGLLSHFGRYVQHSKEDPLEGEIAKDIEEFEDYAPSSPTYMTVEDFKKALGGPPERFADRLRRMGPDPTTIAPSLTIAVRHAADIPPEAFVAPAEKIFDLGALKDVEDYLEETENDIVTYLKPLDTTVAECQTTLIQLRKKKLLSEAEQMIRIDNTEKLNVIMLTIVAHFVYDLQTFNADKRWEPPERSLYKMRESKSLEAYGPPQESVLNLVDMFNDPQHFATFKTTHRSILERKAREEKYGKTSIPAARSLSCIKDGFSAFGAAARKCNGVLGRMAQSLVPLSWETFIQHYPGVSSNLPRRIREYFLELVFLRAELQSLQFEVVYMIYFLRELLKVWWRAGPEAWEFGKEHVYVMAHFREYEFARHALLSTQYLILRLDYKIAKFSRTAEGRKYTIPEAYDGLKEKTCDAAWQDWFESVSEDLLSVEELIEREEREETVKEEYFEEQRVLAEKLKEQMMEALREEKGKAKKQKVEALRVEEGQVFKKEKRMNGKGKVKA</sequence>
<evidence type="ECO:0000313" key="3">
    <source>
        <dbReference type="Proteomes" id="UP001166286"/>
    </source>
</evidence>
<accession>A0AA39V3H9</accession>
<name>A0AA39V3H9_9LECA</name>
<keyword evidence="3" id="KW-1185">Reference proteome</keyword>
<evidence type="ECO:0000256" key="1">
    <source>
        <dbReference type="SAM" id="Coils"/>
    </source>
</evidence>
<dbReference type="EMBL" id="JAFEKC020000005">
    <property type="protein sequence ID" value="KAK0514467.1"/>
    <property type="molecule type" value="Genomic_DNA"/>
</dbReference>